<dbReference type="GO" id="GO:0016747">
    <property type="term" value="F:acyltransferase activity, transferring groups other than amino-acyl groups"/>
    <property type="evidence" value="ECO:0007669"/>
    <property type="project" value="InterPro"/>
</dbReference>
<name>A0A917DPZ6_9SPHN</name>
<accession>A0A917DPZ6</accession>
<dbReference type="RefSeq" id="WP_229665172.1">
    <property type="nucleotide sequence ID" value="NZ_BMIP01000001.1"/>
</dbReference>
<dbReference type="Proteomes" id="UP000612349">
    <property type="component" value="Unassembled WGS sequence"/>
</dbReference>
<organism evidence="4 5">
    <name type="scientific">Croceicoccus mobilis</name>
    <dbReference type="NCBI Taxonomy" id="1703339"/>
    <lineage>
        <taxon>Bacteria</taxon>
        <taxon>Pseudomonadati</taxon>
        <taxon>Pseudomonadota</taxon>
        <taxon>Alphaproteobacteria</taxon>
        <taxon>Sphingomonadales</taxon>
        <taxon>Erythrobacteraceae</taxon>
        <taxon>Croceicoccus</taxon>
    </lineage>
</organism>
<sequence length="155" mass="17127">MPQRAVVEAIMRIMNTAFDPAYGEAWNQPQVVAALVLPETRAVLIGEDGAIDPEDLSQVQGFALLRRIIDEEELLLFAVSPEARGKGLGGKLIDHCVASSRAAGCARIFLEMRDDNPARWLYLGHGFKPIGLRRDYYTGADGQRRNAITFMQILA</sequence>
<dbReference type="SUPFAM" id="SSF55729">
    <property type="entry name" value="Acyl-CoA N-acyltransferases (Nat)"/>
    <property type="match status" value="1"/>
</dbReference>
<comment type="caution">
    <text evidence="4">The sequence shown here is derived from an EMBL/GenBank/DDBJ whole genome shotgun (WGS) entry which is preliminary data.</text>
</comment>
<evidence type="ECO:0000256" key="1">
    <source>
        <dbReference type="ARBA" id="ARBA00022679"/>
    </source>
</evidence>
<dbReference type="Pfam" id="PF13508">
    <property type="entry name" value="Acetyltransf_7"/>
    <property type="match status" value="1"/>
</dbReference>
<dbReference type="EMBL" id="BMIP01000001">
    <property type="protein sequence ID" value="GGD55626.1"/>
    <property type="molecule type" value="Genomic_DNA"/>
</dbReference>
<dbReference type="InterPro" id="IPR016181">
    <property type="entry name" value="Acyl_CoA_acyltransferase"/>
</dbReference>
<evidence type="ECO:0000313" key="4">
    <source>
        <dbReference type="EMBL" id="GGD55626.1"/>
    </source>
</evidence>
<dbReference type="InterPro" id="IPR050832">
    <property type="entry name" value="Bact_Acetyltransf"/>
</dbReference>
<dbReference type="PANTHER" id="PTHR43877">
    <property type="entry name" value="AMINOALKYLPHOSPHONATE N-ACETYLTRANSFERASE-RELATED-RELATED"/>
    <property type="match status" value="1"/>
</dbReference>
<keyword evidence="2" id="KW-0012">Acyltransferase</keyword>
<evidence type="ECO:0000259" key="3">
    <source>
        <dbReference type="PROSITE" id="PS51186"/>
    </source>
</evidence>
<protein>
    <recommendedName>
        <fullName evidence="3">N-acetyltransferase domain-containing protein</fullName>
    </recommendedName>
</protein>
<proteinExistence type="predicted"/>
<reference evidence="4" key="1">
    <citation type="journal article" date="2014" name="Int. J. Syst. Evol. Microbiol.">
        <title>Complete genome sequence of Corynebacterium casei LMG S-19264T (=DSM 44701T), isolated from a smear-ripened cheese.</title>
        <authorList>
            <consortium name="US DOE Joint Genome Institute (JGI-PGF)"/>
            <person name="Walter F."/>
            <person name="Albersmeier A."/>
            <person name="Kalinowski J."/>
            <person name="Ruckert C."/>
        </authorList>
    </citation>
    <scope>NUCLEOTIDE SEQUENCE</scope>
    <source>
        <strain evidence="4">CGMCC 1.15360</strain>
    </source>
</reference>
<reference evidence="4" key="2">
    <citation type="submission" date="2020-09" db="EMBL/GenBank/DDBJ databases">
        <authorList>
            <person name="Sun Q."/>
            <person name="Zhou Y."/>
        </authorList>
    </citation>
    <scope>NUCLEOTIDE SEQUENCE</scope>
    <source>
        <strain evidence="4">CGMCC 1.15360</strain>
    </source>
</reference>
<dbReference type="CDD" id="cd04301">
    <property type="entry name" value="NAT_SF"/>
    <property type="match status" value="1"/>
</dbReference>
<keyword evidence="5" id="KW-1185">Reference proteome</keyword>
<dbReference type="PROSITE" id="PS51186">
    <property type="entry name" value="GNAT"/>
    <property type="match status" value="1"/>
</dbReference>
<dbReference type="AlphaFoldDB" id="A0A917DPZ6"/>
<feature type="domain" description="N-acetyltransferase" evidence="3">
    <location>
        <begin position="1"/>
        <end position="155"/>
    </location>
</feature>
<dbReference type="InterPro" id="IPR000182">
    <property type="entry name" value="GNAT_dom"/>
</dbReference>
<dbReference type="Gene3D" id="3.40.630.30">
    <property type="match status" value="1"/>
</dbReference>
<gene>
    <name evidence="4" type="ORF">GCM10010990_00920</name>
</gene>
<keyword evidence="1" id="KW-0808">Transferase</keyword>
<evidence type="ECO:0000313" key="5">
    <source>
        <dbReference type="Proteomes" id="UP000612349"/>
    </source>
</evidence>
<evidence type="ECO:0000256" key="2">
    <source>
        <dbReference type="ARBA" id="ARBA00023315"/>
    </source>
</evidence>